<reference evidence="2" key="1">
    <citation type="journal article" date="2019" name="Int. J. Syst. Evol. Microbiol.">
        <title>The Global Catalogue of Microorganisms (GCM) 10K type strain sequencing project: providing services to taxonomists for standard genome sequencing and annotation.</title>
        <authorList>
            <consortium name="The Broad Institute Genomics Platform"/>
            <consortium name="The Broad Institute Genome Sequencing Center for Infectious Disease"/>
            <person name="Wu L."/>
            <person name="Ma J."/>
        </authorList>
    </citation>
    <scope>NUCLEOTIDE SEQUENCE [LARGE SCALE GENOMIC DNA]</scope>
    <source>
        <strain evidence="2">CCUG 48316</strain>
    </source>
</reference>
<comment type="caution">
    <text evidence="1">The sequence shown here is derived from an EMBL/GenBank/DDBJ whole genome shotgun (WGS) entry which is preliminary data.</text>
</comment>
<organism evidence="1 2">
    <name type="scientific">Methylobacterium komagatae</name>
    <dbReference type="NCBI Taxonomy" id="374425"/>
    <lineage>
        <taxon>Bacteria</taxon>
        <taxon>Pseudomonadati</taxon>
        <taxon>Pseudomonadota</taxon>
        <taxon>Alphaproteobacteria</taxon>
        <taxon>Hyphomicrobiales</taxon>
        <taxon>Methylobacteriaceae</taxon>
        <taxon>Methylobacterium</taxon>
    </lineage>
</organism>
<sequence>MVAPVQRRGFLRGLVSLPLIGGGVTLIGSPTAVAEPCTLGLLDRYTDWLAVEYGEALIERCALAPSTSHAHSLAIMKFRREWCQDNRTLNPRRDKFEHPPATLPSTRAALVLSTVGCDWREGSSWL</sequence>
<name>A0ABW2BNA9_9HYPH</name>
<dbReference type="Proteomes" id="UP001596292">
    <property type="component" value="Unassembled WGS sequence"/>
</dbReference>
<evidence type="ECO:0000313" key="1">
    <source>
        <dbReference type="EMBL" id="MFC6791949.1"/>
    </source>
</evidence>
<dbReference type="InterPro" id="IPR006311">
    <property type="entry name" value="TAT_signal"/>
</dbReference>
<gene>
    <name evidence="1" type="ORF">ACFQE0_21545</name>
</gene>
<dbReference type="RefSeq" id="WP_378973305.1">
    <property type="nucleotide sequence ID" value="NZ_JBHSWN010000001.1"/>
</dbReference>
<keyword evidence="2" id="KW-1185">Reference proteome</keyword>
<proteinExistence type="predicted"/>
<dbReference type="EMBL" id="JBHSWN010000001">
    <property type="protein sequence ID" value="MFC6791949.1"/>
    <property type="molecule type" value="Genomic_DNA"/>
</dbReference>
<protein>
    <submittedName>
        <fullName evidence="1">Uncharacterized protein</fullName>
    </submittedName>
</protein>
<accession>A0ABW2BNA9</accession>
<evidence type="ECO:0000313" key="2">
    <source>
        <dbReference type="Proteomes" id="UP001596292"/>
    </source>
</evidence>
<dbReference type="PROSITE" id="PS51318">
    <property type="entry name" value="TAT"/>
    <property type="match status" value="1"/>
</dbReference>